<feature type="binding site" evidence="14">
    <location>
        <position position="871"/>
    </location>
    <ligand>
        <name>Mg(2+)</name>
        <dbReference type="ChEBI" id="CHEBI:18420"/>
        <label>4</label>
    </ligand>
</feature>
<feature type="binding site" evidence="14">
    <location>
        <position position="298"/>
    </location>
    <ligand>
        <name>ATP</name>
        <dbReference type="ChEBI" id="CHEBI:30616"/>
        <label>1</label>
    </ligand>
</feature>
<feature type="binding site" evidence="14">
    <location>
        <position position="255"/>
    </location>
    <ligand>
        <name>ATP</name>
        <dbReference type="ChEBI" id="CHEBI:30616"/>
        <label>1</label>
    </ligand>
</feature>
<feature type="binding site" evidence="14">
    <location>
        <position position="129"/>
    </location>
    <ligand>
        <name>ATP</name>
        <dbReference type="ChEBI" id="CHEBI:30616"/>
        <label>1</label>
    </ligand>
</feature>
<comment type="subunit">
    <text evidence="14">Composed of two chains; the small (or glutamine) chain promotes the hydrolysis of glutamine to ammonia, which is used by the large (or ammonia) chain to synthesize carbamoyl phosphate. Tetramer of heterodimers (alpha,beta)4.</text>
</comment>
<evidence type="ECO:0000256" key="1">
    <source>
        <dbReference type="ARBA" id="ARBA00005077"/>
    </source>
</evidence>
<comment type="caution">
    <text evidence="14">Lacks conserved residue(s) required for the propagation of feature annotation.</text>
</comment>
<keyword evidence="11 14" id="KW-0665">Pyrimidine biosynthesis</keyword>
<dbReference type="InterPro" id="IPR005479">
    <property type="entry name" value="CPAse_ATP-bd"/>
</dbReference>
<dbReference type="PROSITE" id="PS51257">
    <property type="entry name" value="PROKAR_LIPOPROTEIN"/>
    <property type="match status" value="1"/>
</dbReference>
<feature type="domain" description="ATP-grasp" evidence="15">
    <location>
        <begin position="146"/>
        <end position="341"/>
    </location>
</feature>
<evidence type="ECO:0000256" key="8">
    <source>
        <dbReference type="ARBA" id="ARBA00022741"/>
    </source>
</evidence>
<dbReference type="EC" id="6.3.5.5" evidence="14"/>
<dbReference type="PANTHER" id="PTHR11405">
    <property type="entry name" value="CARBAMOYLTRANSFERASE FAMILY MEMBER"/>
    <property type="match status" value="1"/>
</dbReference>
<evidence type="ECO:0000259" key="16">
    <source>
        <dbReference type="PROSITE" id="PS51855"/>
    </source>
</evidence>
<evidence type="ECO:0000256" key="13">
    <source>
        <dbReference type="ARBA" id="ARBA00047359"/>
    </source>
</evidence>
<evidence type="ECO:0000256" key="6">
    <source>
        <dbReference type="ARBA" id="ARBA00022723"/>
    </source>
</evidence>
<feature type="binding site" evidence="14">
    <location>
        <position position="312"/>
    </location>
    <ligand>
        <name>Mg(2+)</name>
        <dbReference type="ChEBI" id="CHEBI:18420"/>
        <label>1</label>
    </ligand>
</feature>
<feature type="binding site" evidence="14">
    <location>
        <position position="784"/>
    </location>
    <ligand>
        <name>ATP</name>
        <dbReference type="ChEBI" id="CHEBI:30616"/>
        <label>2</label>
    </ligand>
</feature>
<comment type="pathway">
    <text evidence="14">Pyrimidine metabolism; UMP biosynthesis via de novo pathway; (S)-dihydroorotate from bicarbonate: step 1/3.</text>
</comment>
<feature type="binding site" evidence="14">
    <location>
        <position position="256"/>
    </location>
    <ligand>
        <name>ATP</name>
        <dbReference type="ChEBI" id="CHEBI:30616"/>
        <label>1</label>
    </ligand>
</feature>
<keyword evidence="9 14" id="KW-0067">ATP-binding</keyword>
<evidence type="ECO:0000256" key="12">
    <source>
        <dbReference type="ARBA" id="ARBA00023211"/>
    </source>
</evidence>
<dbReference type="PROSITE" id="PS50975">
    <property type="entry name" value="ATP_GRASP"/>
    <property type="match status" value="2"/>
</dbReference>
<dbReference type="PROSITE" id="PS00866">
    <property type="entry name" value="CPSASE_1"/>
    <property type="match status" value="1"/>
</dbReference>
<evidence type="ECO:0000256" key="14">
    <source>
        <dbReference type="HAMAP-Rule" id="MF_01210"/>
    </source>
</evidence>
<evidence type="ECO:0000256" key="7">
    <source>
        <dbReference type="ARBA" id="ARBA00022737"/>
    </source>
</evidence>
<evidence type="ECO:0000256" key="9">
    <source>
        <dbReference type="ARBA" id="ARBA00022840"/>
    </source>
</evidence>
<dbReference type="InterPro" id="IPR033937">
    <property type="entry name" value="MGS_CPS_CarB"/>
</dbReference>
<feature type="binding site" evidence="14">
    <location>
        <position position="298"/>
    </location>
    <ligand>
        <name>Mn(2+)</name>
        <dbReference type="ChEBI" id="CHEBI:29035"/>
        <label>1</label>
    </ligand>
</feature>
<dbReference type="SUPFAM" id="SSF48108">
    <property type="entry name" value="Carbamoyl phosphate synthetase, large subunit connection domain"/>
    <property type="match status" value="1"/>
</dbReference>
<feature type="binding site" evidence="14">
    <location>
        <position position="298"/>
    </location>
    <ligand>
        <name>Mg(2+)</name>
        <dbReference type="ChEBI" id="CHEBI:18420"/>
        <label>1</label>
    </ligand>
</feature>
<feature type="binding site" evidence="14">
    <location>
        <position position="815"/>
    </location>
    <ligand>
        <name>ATP</name>
        <dbReference type="ChEBI" id="CHEBI:30616"/>
        <label>2</label>
    </ligand>
</feature>
<dbReference type="NCBIfam" id="NF003671">
    <property type="entry name" value="PRK05294.1"/>
    <property type="match status" value="1"/>
</dbReference>
<name>A0ABT7EYQ8_9RHOB</name>
<comment type="similarity">
    <text evidence="2 14">Belongs to the CarB family.</text>
</comment>
<feature type="binding site" evidence="14">
    <location>
        <position position="314"/>
    </location>
    <ligand>
        <name>Mn(2+)</name>
        <dbReference type="ChEBI" id="CHEBI:29035"/>
        <label>2</label>
    </ligand>
</feature>
<dbReference type="HAMAP" id="MF_01210_B">
    <property type="entry name" value="CPSase_L_chain_B"/>
    <property type="match status" value="1"/>
</dbReference>
<protein>
    <recommendedName>
        <fullName evidence="14">Carbamoyl phosphate synthase large chain</fullName>
        <ecNumber evidence="14">6.3.4.16</ecNumber>
        <ecNumber evidence="14">6.3.5.5</ecNumber>
    </recommendedName>
    <alternativeName>
        <fullName evidence="14">Carbamoyl phosphate synthetase ammonia chain</fullName>
    </alternativeName>
</protein>
<evidence type="ECO:0000313" key="18">
    <source>
        <dbReference type="Proteomes" id="UP001243757"/>
    </source>
</evidence>
<feature type="binding site" evidence="14">
    <location>
        <position position="188"/>
    </location>
    <ligand>
        <name>ATP</name>
        <dbReference type="ChEBI" id="CHEBI:30616"/>
        <label>1</label>
    </ligand>
</feature>
<feature type="binding site" evidence="14">
    <location>
        <position position="254"/>
    </location>
    <ligand>
        <name>ATP</name>
        <dbReference type="ChEBI" id="CHEBI:30616"/>
        <label>1</label>
    </ligand>
</feature>
<dbReference type="InterPro" id="IPR013815">
    <property type="entry name" value="ATP_grasp_subdomain_1"/>
</dbReference>
<feature type="binding site" evidence="14">
    <location>
        <position position="869"/>
    </location>
    <ligand>
        <name>Mg(2+)</name>
        <dbReference type="ChEBI" id="CHEBI:18420"/>
        <label>3</label>
    </ligand>
</feature>
<feature type="domain" description="MGS-like" evidence="16">
    <location>
        <begin position="986"/>
        <end position="1119"/>
    </location>
</feature>
<feature type="binding site" evidence="14">
    <location>
        <position position="782"/>
    </location>
    <ligand>
        <name>ATP</name>
        <dbReference type="ChEBI" id="CHEBI:30616"/>
        <label>2</label>
    </ligand>
</feature>
<comment type="function">
    <text evidence="14">Large subunit of the glutamine-dependent carbamoyl phosphate synthetase (CPSase). CPSase catalyzes the formation of carbamoyl phosphate from the ammonia moiety of glutamine, carbonate, and phosphate donated by ATP, constituting the first step of 2 biosynthetic pathways, one leading to arginine and/or urea and the other to pyrimidine nucleotides. The large subunit (synthetase) binds the substrates ammonia (free or transferred from glutamine from the small subunit), hydrogencarbonate and ATP and carries out an ATP-coupled ligase reaction, activating hydrogencarbonate by forming carboxy phosphate which reacts with ammonia to form carbamoyl phosphate.</text>
</comment>
<feature type="binding site" evidence="14">
    <location>
        <position position="312"/>
    </location>
    <ligand>
        <name>Mg(2+)</name>
        <dbReference type="ChEBI" id="CHEBI:18420"/>
        <label>2</label>
    </ligand>
</feature>
<dbReference type="InterPro" id="IPR006275">
    <property type="entry name" value="CPSase_lsu"/>
</dbReference>
<dbReference type="PRINTS" id="PR00098">
    <property type="entry name" value="CPSASE"/>
</dbReference>
<dbReference type="Gene3D" id="3.40.50.20">
    <property type="match status" value="2"/>
</dbReference>
<dbReference type="SMART" id="SM01096">
    <property type="entry name" value="CPSase_L_D3"/>
    <property type="match status" value="1"/>
</dbReference>
<dbReference type="InterPro" id="IPR036914">
    <property type="entry name" value="MGS-like_dom_sf"/>
</dbReference>
<dbReference type="HAMAP" id="MF_01210_A">
    <property type="entry name" value="CPSase_L_chain_A"/>
    <property type="match status" value="1"/>
</dbReference>
<dbReference type="InterPro" id="IPR016185">
    <property type="entry name" value="PreATP-grasp_dom_sf"/>
</dbReference>
<feature type="binding site" evidence="14">
    <location>
        <position position="871"/>
    </location>
    <ligand>
        <name>Mn(2+)</name>
        <dbReference type="ChEBI" id="CHEBI:29035"/>
        <label>4</label>
    </ligand>
</feature>
<keyword evidence="8 14" id="KW-0547">Nucleotide-binding</keyword>
<dbReference type="InterPro" id="IPR058047">
    <property type="entry name" value="CPSase_preATP-grasp"/>
</dbReference>
<keyword evidence="7 14" id="KW-0677">Repeat</keyword>
<feature type="binding site" evidence="14">
    <location>
        <position position="189"/>
    </location>
    <ligand>
        <name>ATP</name>
        <dbReference type="ChEBI" id="CHEBI:30616"/>
        <label>1</label>
    </ligand>
</feature>
<feature type="binding site" evidence="14">
    <location>
        <position position="221"/>
    </location>
    <ligand>
        <name>ATP</name>
        <dbReference type="ChEBI" id="CHEBI:30616"/>
        <label>1</label>
    </ligand>
</feature>
<dbReference type="PANTHER" id="PTHR11405:SF53">
    <property type="entry name" value="CARBAMOYL-PHOSPHATE SYNTHASE [AMMONIA], MITOCHONDRIAL"/>
    <property type="match status" value="1"/>
</dbReference>
<keyword evidence="6" id="KW-0479">Metal-binding</keyword>
<dbReference type="SUPFAM" id="SSF52440">
    <property type="entry name" value="PreATP-grasp domain"/>
    <property type="match status" value="2"/>
</dbReference>
<evidence type="ECO:0000256" key="11">
    <source>
        <dbReference type="ARBA" id="ARBA00022975"/>
    </source>
</evidence>
<feature type="binding site" evidence="14">
    <location>
        <position position="869"/>
    </location>
    <ligand>
        <name>Mg(2+)</name>
        <dbReference type="ChEBI" id="CHEBI:18420"/>
        <label>4</label>
    </ligand>
</feature>
<keyword evidence="4 14" id="KW-0436">Ligase</keyword>
<comment type="catalytic activity">
    <reaction evidence="13 14">
        <text>hydrogencarbonate + NH4(+) + 2 ATP = carbamoyl phosphate + 2 ADP + phosphate + 2 H(+)</text>
        <dbReference type="Rhea" id="RHEA:18029"/>
        <dbReference type="ChEBI" id="CHEBI:15378"/>
        <dbReference type="ChEBI" id="CHEBI:17544"/>
        <dbReference type="ChEBI" id="CHEBI:28938"/>
        <dbReference type="ChEBI" id="CHEBI:30616"/>
        <dbReference type="ChEBI" id="CHEBI:43474"/>
        <dbReference type="ChEBI" id="CHEBI:58228"/>
        <dbReference type="ChEBI" id="CHEBI:456216"/>
        <dbReference type="EC" id="6.3.4.16"/>
    </reaction>
</comment>
<dbReference type="RefSeq" id="WP_284480302.1">
    <property type="nucleotide sequence ID" value="NZ_JASNJD010000004.1"/>
</dbReference>
<evidence type="ECO:0000256" key="5">
    <source>
        <dbReference type="ARBA" id="ARBA00022605"/>
    </source>
</evidence>
<feature type="binding site" evidence="14">
    <location>
        <position position="312"/>
    </location>
    <ligand>
        <name>ATP</name>
        <dbReference type="ChEBI" id="CHEBI:30616"/>
        <label>1</label>
    </ligand>
</feature>
<evidence type="ECO:0000256" key="3">
    <source>
        <dbReference type="ARBA" id="ARBA00022571"/>
    </source>
</evidence>
<dbReference type="EMBL" id="JASNJD010000004">
    <property type="protein sequence ID" value="MDK3017487.1"/>
    <property type="molecule type" value="Genomic_DNA"/>
</dbReference>
<feature type="binding site" evidence="14">
    <location>
        <position position="869"/>
    </location>
    <ligand>
        <name>Mn(2+)</name>
        <dbReference type="ChEBI" id="CHEBI:29035"/>
        <label>4</label>
    </ligand>
</feature>
<dbReference type="Pfam" id="PF02786">
    <property type="entry name" value="CPSase_L_D2"/>
    <property type="match status" value="2"/>
</dbReference>
<feature type="binding site" evidence="14">
    <location>
        <position position="814"/>
    </location>
    <ligand>
        <name>ATP</name>
        <dbReference type="ChEBI" id="CHEBI:30616"/>
        <label>2</label>
    </ligand>
</feature>
<feature type="region of interest" description="Carboxyphosphate synthetic domain" evidence="14">
    <location>
        <begin position="1"/>
        <end position="415"/>
    </location>
</feature>
<feature type="binding site" evidence="14">
    <location>
        <position position="816"/>
    </location>
    <ligand>
        <name>ATP</name>
        <dbReference type="ChEBI" id="CHEBI:30616"/>
        <label>2</label>
    </ligand>
</feature>
<keyword evidence="5 14" id="KW-0028">Amino-acid biosynthesis</keyword>
<dbReference type="Gene3D" id="1.10.1030.10">
    <property type="entry name" value="Carbamoyl-phosphate synthetase, large subunit oligomerisation domain"/>
    <property type="match status" value="1"/>
</dbReference>
<feature type="binding site" evidence="14">
    <location>
        <position position="857"/>
    </location>
    <ligand>
        <name>ATP</name>
        <dbReference type="ChEBI" id="CHEBI:30616"/>
        <label>2</label>
    </ligand>
</feature>
<dbReference type="Pfam" id="PF02142">
    <property type="entry name" value="MGS"/>
    <property type="match status" value="1"/>
</dbReference>
<feature type="binding site" evidence="14">
    <location>
        <position position="857"/>
    </location>
    <ligand>
        <name>Mg(2+)</name>
        <dbReference type="ChEBI" id="CHEBI:18420"/>
        <label>3</label>
    </ligand>
</feature>
<dbReference type="SUPFAM" id="SSF56059">
    <property type="entry name" value="Glutathione synthetase ATP-binding domain-like"/>
    <property type="match status" value="2"/>
</dbReference>
<dbReference type="Proteomes" id="UP001243757">
    <property type="component" value="Unassembled WGS sequence"/>
</dbReference>
<keyword evidence="10" id="KW-0460">Magnesium</keyword>
<dbReference type="GO" id="GO:0004088">
    <property type="term" value="F:carbamoyl-phosphate synthase (glutamine-hydrolyzing) activity"/>
    <property type="evidence" value="ECO:0007669"/>
    <property type="project" value="UniProtKB-EC"/>
</dbReference>
<feature type="binding site" evidence="14">
    <location>
        <position position="789"/>
    </location>
    <ligand>
        <name>ATP</name>
        <dbReference type="ChEBI" id="CHEBI:30616"/>
        <label>2</label>
    </ligand>
</feature>
<feature type="binding site" evidence="14">
    <location>
        <position position="869"/>
    </location>
    <ligand>
        <name>ATP</name>
        <dbReference type="ChEBI" id="CHEBI:30616"/>
        <label>2</label>
    </ligand>
</feature>
<dbReference type="PROSITE" id="PS51855">
    <property type="entry name" value="MGS"/>
    <property type="match status" value="1"/>
</dbReference>
<dbReference type="Gene3D" id="3.30.1490.20">
    <property type="entry name" value="ATP-grasp fold, A domain"/>
    <property type="match status" value="1"/>
</dbReference>
<dbReference type="SMART" id="SM00851">
    <property type="entry name" value="MGS"/>
    <property type="match status" value="1"/>
</dbReference>
<feature type="binding site" evidence="14">
    <location>
        <position position="314"/>
    </location>
    <ligand>
        <name>Mg(2+)</name>
        <dbReference type="ChEBI" id="CHEBI:18420"/>
        <label>2</label>
    </ligand>
</feature>
<dbReference type="Gene3D" id="3.30.470.20">
    <property type="entry name" value="ATP-grasp fold, B domain"/>
    <property type="match status" value="2"/>
</dbReference>
<feature type="binding site" evidence="14">
    <location>
        <position position="743"/>
    </location>
    <ligand>
        <name>ATP</name>
        <dbReference type="ChEBI" id="CHEBI:30616"/>
        <label>2</label>
    </ligand>
</feature>
<keyword evidence="18" id="KW-1185">Reference proteome</keyword>
<dbReference type="InterPro" id="IPR036897">
    <property type="entry name" value="CarbamoylP_synth_lsu_oligo_sf"/>
</dbReference>
<feature type="binding site" evidence="14">
    <location>
        <position position="817"/>
    </location>
    <ligand>
        <name>ATP</name>
        <dbReference type="ChEBI" id="CHEBI:30616"/>
        <label>2</label>
    </ligand>
</feature>
<dbReference type="PROSITE" id="PS00867">
    <property type="entry name" value="CPSASE_2"/>
    <property type="match status" value="2"/>
</dbReference>
<comment type="pathway">
    <text evidence="1 14">Amino-acid biosynthesis; L-arginine biosynthesis; carbamoyl phosphate from bicarbonate: step 1/1.</text>
</comment>
<gene>
    <name evidence="14 17" type="primary">carB</name>
    <name evidence="17" type="ORF">QO033_07345</name>
</gene>
<keyword evidence="12" id="KW-0464">Manganese</keyword>
<feature type="domain" description="ATP-grasp" evidence="15">
    <location>
        <begin position="707"/>
        <end position="898"/>
    </location>
</feature>
<comment type="cofactor">
    <cofactor evidence="14">
        <name>Mg(2+)</name>
        <dbReference type="ChEBI" id="CHEBI:18420"/>
    </cofactor>
    <cofactor evidence="14">
        <name>Mn(2+)</name>
        <dbReference type="ChEBI" id="CHEBI:29035"/>
    </cofactor>
    <text evidence="14">Binds 4 Mg(2+) or Mn(2+) ions per subunit.</text>
</comment>
<dbReference type="Pfam" id="PF25596">
    <property type="entry name" value="CPSase_L_D1"/>
    <property type="match status" value="2"/>
</dbReference>
<evidence type="ECO:0000256" key="4">
    <source>
        <dbReference type="ARBA" id="ARBA00022598"/>
    </source>
</evidence>
<feature type="region of interest" description="Allosteric domain" evidence="14">
    <location>
        <begin position="986"/>
        <end position="1119"/>
    </location>
</feature>
<feature type="binding site" evidence="14">
    <location>
        <position position="869"/>
    </location>
    <ligand>
        <name>Mn(2+)</name>
        <dbReference type="ChEBI" id="CHEBI:29035"/>
        <label>3</label>
    </ligand>
</feature>
<feature type="binding site" evidence="14">
    <location>
        <position position="228"/>
    </location>
    <ligand>
        <name>ATP</name>
        <dbReference type="ChEBI" id="CHEBI:30616"/>
        <label>1</label>
    </ligand>
</feature>
<dbReference type="NCBIfam" id="NF009455">
    <property type="entry name" value="PRK12815.1"/>
    <property type="match status" value="1"/>
</dbReference>
<dbReference type="Pfam" id="PF02787">
    <property type="entry name" value="CPSase_L_D3"/>
    <property type="match status" value="1"/>
</dbReference>
<evidence type="ECO:0000256" key="10">
    <source>
        <dbReference type="ARBA" id="ARBA00022842"/>
    </source>
</evidence>
<evidence type="ECO:0000256" key="2">
    <source>
        <dbReference type="ARBA" id="ARBA00009799"/>
    </source>
</evidence>
<feature type="binding site" evidence="14">
    <location>
        <position position="312"/>
    </location>
    <ligand>
        <name>Mn(2+)</name>
        <dbReference type="ChEBI" id="CHEBI:29035"/>
        <label>1</label>
    </ligand>
</feature>
<organism evidence="17 18">
    <name type="scientific">Pseudodonghicola flavimaris</name>
    <dbReference type="NCBI Taxonomy" id="3050036"/>
    <lineage>
        <taxon>Bacteria</taxon>
        <taxon>Pseudomonadati</taxon>
        <taxon>Pseudomonadota</taxon>
        <taxon>Alphaproteobacteria</taxon>
        <taxon>Rhodobacterales</taxon>
        <taxon>Paracoccaceae</taxon>
        <taxon>Pseudodonghicola</taxon>
    </lineage>
</organism>
<sequence length="1119" mass="120979">MPRRTDISSIMIIGAGPIVIGQACEFDYSGAQACKALREEGYRVILVNSNPATIMTDPGLADATYIEPITPEVVAKIIEKERPDALLPTMGGQTGLNTSLALEEMGVLEKFGVEMIGAKRDAIEMAEDRKLFREAMDRIGLENPKADIVTAPKLPNGKHDIAAGLKQAMEALDHIGLPAIIRPAFTLGGTGGGVAYNRDDYEYYCRSGMEASPVGQILVDESLLGWKEFEMEVVRDKADNAIIVCAIENVDPMGVHTGDSITVAPALTLTDKEYQIMRNGSIAVLREIGVETGGSNVQWAINPDNGRMVVIEMNPRVSRSSALASKATGFPIAKIAAKLAVGYTLDELDNDITKVTPASFEPTIDYVVTKIPKFAFEKFPGSEPYLTTAMKSVGEAMAIGRTIHESLQKALASMESGLTGFDEIAIPGVSAGLWDEAGDDKAAVIKALSQQTPDRMRTIAQAMRHGLSDSDIQAVTKFDPWFLARIREIVEAEAELRKFGLPVTEDGLRALKMLGFTDARLGKLTGRDEDNVRRARLNLGVTAVFKRIDTCAAEFEAQTPYMYSTYETPMMGEVECEARPSDRKKVVILGGGPNRIGQGIEFDYCCCHACFALTDAGYETIMVNCNPETVSTDYDTSDRLYFEPLTFESVMEILRVEQQNGTLHGVIVQFGGQTPLKLARALEAEGIPILGTTPDAIDLAEDRERFQELVNQLGLKQPNNGIAHSDEEALAIAEGIGFPLVIRPSYVLGGRAMEIVRDLDHLKRYISEAVVVSGDSPVLLDSYLDGAVELDVDALCDGEAVHVAGIMQHIEEAGVHSGDSACSLPPYSLSDAVISRIKDQTFALARALNVVGLMNVQFAIKDDEIYLIEVNPRASRTVPFVAKATDSAIASIAARIMAGEKLSAFPERPPYQKDADYDTTLPLADPMTLADPNMPWFSVKEAVLPFARFPGVDTILGPEMRSTGEVMGWDRDFPRAFLKAQMGAGMVLPRDGRAFISIKDADKTALMLEAAQVLVGLGFTLVATRGTQDWLAGHGVPCDLVNKVYEGRPDIVDMMKDGAVQLVMNTTEGAQAVEDSKGIRSVALYDKIPYFTTAAGAHAAALAIKAQAEGDVGVKSLQA</sequence>
<dbReference type="InterPro" id="IPR005480">
    <property type="entry name" value="CPSase_lsu_oligo"/>
</dbReference>
<dbReference type="InterPro" id="IPR005483">
    <property type="entry name" value="CPSase_dom"/>
</dbReference>
<reference evidence="17 18" key="1">
    <citation type="submission" date="2023-05" db="EMBL/GenBank/DDBJ databases">
        <title>Pseudodonghicola sp. nov.</title>
        <authorList>
            <person name="Huang J."/>
        </authorList>
    </citation>
    <scope>NUCLEOTIDE SEQUENCE [LARGE SCALE GENOMIC DNA]</scope>
    <source>
        <strain evidence="17 18">IC7</strain>
    </source>
</reference>
<proteinExistence type="inferred from homology"/>
<dbReference type="InterPro" id="IPR011761">
    <property type="entry name" value="ATP-grasp"/>
</dbReference>
<feature type="binding site" evidence="14">
    <location>
        <position position="182"/>
    </location>
    <ligand>
        <name>ATP</name>
        <dbReference type="ChEBI" id="CHEBI:30616"/>
        <label>1</label>
    </ligand>
</feature>
<dbReference type="EC" id="6.3.4.16" evidence="14"/>
<feature type="binding site" evidence="14">
    <location>
        <position position="312"/>
    </location>
    <ligand>
        <name>Mn(2+)</name>
        <dbReference type="ChEBI" id="CHEBI:29035"/>
        <label>2</label>
    </ligand>
</feature>
<evidence type="ECO:0000313" key="17">
    <source>
        <dbReference type="EMBL" id="MDK3017487.1"/>
    </source>
</evidence>
<dbReference type="Gene3D" id="3.40.50.1380">
    <property type="entry name" value="Methylglyoxal synthase-like domain"/>
    <property type="match status" value="1"/>
</dbReference>
<dbReference type="SUPFAM" id="SSF52335">
    <property type="entry name" value="Methylglyoxal synthase-like"/>
    <property type="match status" value="1"/>
</dbReference>
<dbReference type="CDD" id="cd01424">
    <property type="entry name" value="MGS_CPS_II"/>
    <property type="match status" value="1"/>
</dbReference>
<comment type="domain">
    <text evidence="14">The large subunit is composed of 2 ATP-grasp domains that are involved in binding the 2 ATP molecules needed for carbamoyl phosphate synthesis. The N-terminal ATP-grasp domain (referred to as the carboxyphosphate synthetic component) catalyzes the ATP-dependent phosphorylation of hydrogencarbonate to carboxyphosphate and the subsequent nucleophilic attack by ammonia to form a carbamate intermediate. The C-terminal ATP-grasp domain (referred to as the carbamoyl phosphate synthetic component) then catalyzes the phosphorylation of carbamate with the second ATP to form the end product carbamoyl phosphate. The reactive and unstable enzyme intermediates are sequentially channeled from one active site to the next through the interior of the protein over a distance of at least 96 A.</text>
</comment>
<dbReference type="InterPro" id="IPR011607">
    <property type="entry name" value="MGS-like_dom"/>
</dbReference>
<comment type="catalytic activity">
    <reaction evidence="14">
        <text>hydrogencarbonate + L-glutamine + 2 ATP + H2O = carbamoyl phosphate + L-glutamate + 2 ADP + phosphate + 2 H(+)</text>
        <dbReference type="Rhea" id="RHEA:18633"/>
        <dbReference type="ChEBI" id="CHEBI:15377"/>
        <dbReference type="ChEBI" id="CHEBI:15378"/>
        <dbReference type="ChEBI" id="CHEBI:17544"/>
        <dbReference type="ChEBI" id="CHEBI:29985"/>
        <dbReference type="ChEBI" id="CHEBI:30616"/>
        <dbReference type="ChEBI" id="CHEBI:43474"/>
        <dbReference type="ChEBI" id="CHEBI:58228"/>
        <dbReference type="ChEBI" id="CHEBI:58359"/>
        <dbReference type="ChEBI" id="CHEBI:456216"/>
        <dbReference type="EC" id="6.3.5.5"/>
    </reaction>
</comment>
<feature type="binding site" evidence="14">
    <location>
        <position position="223"/>
    </location>
    <ligand>
        <name>ATP</name>
        <dbReference type="ChEBI" id="CHEBI:30616"/>
        <label>1</label>
    </ligand>
</feature>
<keyword evidence="3 14" id="KW-0055">Arginine biosynthesis</keyword>
<comment type="caution">
    <text evidence="17">The sequence shown here is derived from an EMBL/GenBank/DDBJ whole genome shotgun (WGS) entry which is preliminary data.</text>
</comment>
<feature type="binding site" evidence="14">
    <location>
        <position position="857"/>
    </location>
    <ligand>
        <name>Mn(2+)</name>
        <dbReference type="ChEBI" id="CHEBI:29035"/>
        <label>3</label>
    </ligand>
</feature>
<accession>A0ABT7EYQ8</accession>
<evidence type="ECO:0000259" key="15">
    <source>
        <dbReference type="PROSITE" id="PS50975"/>
    </source>
</evidence>
<dbReference type="NCBIfam" id="TIGR01369">
    <property type="entry name" value="CPSaseII_lrg"/>
    <property type="match status" value="1"/>
</dbReference>